<sequence length="75" mass="8894">MATVISNTGNWQIRVTIFGVKDGRHFEIFGCIMGQEMDRKWKWKWKWKWKHCILKVVQDKLELRCSYLSSAAATC</sequence>
<accession>A0A6G1HAR1</accession>
<dbReference type="EMBL" id="ML977143">
    <property type="protein sequence ID" value="KAF1990038.1"/>
    <property type="molecule type" value="Genomic_DNA"/>
</dbReference>
<name>A0A6G1HAR1_9PEZI</name>
<organism evidence="1 2">
    <name type="scientific">Aulographum hederae CBS 113979</name>
    <dbReference type="NCBI Taxonomy" id="1176131"/>
    <lineage>
        <taxon>Eukaryota</taxon>
        <taxon>Fungi</taxon>
        <taxon>Dikarya</taxon>
        <taxon>Ascomycota</taxon>
        <taxon>Pezizomycotina</taxon>
        <taxon>Dothideomycetes</taxon>
        <taxon>Pleosporomycetidae</taxon>
        <taxon>Aulographales</taxon>
        <taxon>Aulographaceae</taxon>
    </lineage>
</organism>
<evidence type="ECO:0000313" key="2">
    <source>
        <dbReference type="Proteomes" id="UP000800041"/>
    </source>
</evidence>
<proteinExistence type="predicted"/>
<reference evidence="1" key="1">
    <citation type="journal article" date="2020" name="Stud. Mycol.">
        <title>101 Dothideomycetes genomes: a test case for predicting lifestyles and emergence of pathogens.</title>
        <authorList>
            <person name="Haridas S."/>
            <person name="Albert R."/>
            <person name="Binder M."/>
            <person name="Bloem J."/>
            <person name="Labutti K."/>
            <person name="Salamov A."/>
            <person name="Andreopoulos B."/>
            <person name="Baker S."/>
            <person name="Barry K."/>
            <person name="Bills G."/>
            <person name="Bluhm B."/>
            <person name="Cannon C."/>
            <person name="Castanera R."/>
            <person name="Culley D."/>
            <person name="Daum C."/>
            <person name="Ezra D."/>
            <person name="Gonzalez J."/>
            <person name="Henrissat B."/>
            <person name="Kuo A."/>
            <person name="Liang C."/>
            <person name="Lipzen A."/>
            <person name="Lutzoni F."/>
            <person name="Magnuson J."/>
            <person name="Mondo S."/>
            <person name="Nolan M."/>
            <person name="Ohm R."/>
            <person name="Pangilinan J."/>
            <person name="Park H.-J."/>
            <person name="Ramirez L."/>
            <person name="Alfaro M."/>
            <person name="Sun H."/>
            <person name="Tritt A."/>
            <person name="Yoshinaga Y."/>
            <person name="Zwiers L.-H."/>
            <person name="Turgeon B."/>
            <person name="Goodwin S."/>
            <person name="Spatafora J."/>
            <person name="Crous P."/>
            <person name="Grigoriev I."/>
        </authorList>
    </citation>
    <scope>NUCLEOTIDE SEQUENCE</scope>
    <source>
        <strain evidence="1">CBS 113979</strain>
    </source>
</reference>
<protein>
    <submittedName>
        <fullName evidence="1">Uncharacterized protein</fullName>
    </submittedName>
</protein>
<keyword evidence="2" id="KW-1185">Reference proteome</keyword>
<gene>
    <name evidence="1" type="ORF">K402DRAFT_390357</name>
</gene>
<evidence type="ECO:0000313" key="1">
    <source>
        <dbReference type="EMBL" id="KAF1990038.1"/>
    </source>
</evidence>
<dbReference type="AlphaFoldDB" id="A0A6G1HAR1"/>
<dbReference type="Proteomes" id="UP000800041">
    <property type="component" value="Unassembled WGS sequence"/>
</dbReference>
<dbReference type="OrthoDB" id="2189463at2759"/>